<evidence type="ECO:0000313" key="2">
    <source>
        <dbReference type="EMBL" id="RXK35136.1"/>
    </source>
</evidence>
<name>A0A4Q1BBL3_TREME</name>
<feature type="compositionally biased region" description="Polar residues" evidence="1">
    <location>
        <begin position="362"/>
        <end position="377"/>
    </location>
</feature>
<comment type="caution">
    <text evidence="2">The sequence shown here is derived from an EMBL/GenBank/DDBJ whole genome shotgun (WGS) entry which is preliminary data.</text>
</comment>
<feature type="compositionally biased region" description="Low complexity" evidence="1">
    <location>
        <begin position="220"/>
        <end position="235"/>
    </location>
</feature>
<accession>A0A4Q1BBL3</accession>
<keyword evidence="3" id="KW-1185">Reference proteome</keyword>
<protein>
    <submittedName>
        <fullName evidence="2">Uncharacterized protein</fullName>
    </submittedName>
</protein>
<feature type="region of interest" description="Disordered" evidence="1">
    <location>
        <begin position="219"/>
        <end position="241"/>
    </location>
</feature>
<feature type="region of interest" description="Disordered" evidence="1">
    <location>
        <begin position="1"/>
        <end position="23"/>
    </location>
</feature>
<reference evidence="2 3" key="1">
    <citation type="submission" date="2016-06" db="EMBL/GenBank/DDBJ databases">
        <title>Evolution of pathogenesis and genome organization in the Tremellales.</title>
        <authorList>
            <person name="Cuomo C."/>
            <person name="Litvintseva A."/>
            <person name="Heitman J."/>
            <person name="Chen Y."/>
            <person name="Sun S."/>
            <person name="Springer D."/>
            <person name="Dromer F."/>
            <person name="Young S."/>
            <person name="Zeng Q."/>
            <person name="Chapman S."/>
            <person name="Gujja S."/>
            <person name="Saif S."/>
            <person name="Birren B."/>
        </authorList>
    </citation>
    <scope>NUCLEOTIDE SEQUENCE [LARGE SCALE GENOMIC DNA]</scope>
    <source>
        <strain evidence="2 3">ATCC 28783</strain>
    </source>
</reference>
<dbReference type="AlphaFoldDB" id="A0A4Q1BBL3"/>
<dbReference type="EMBL" id="SDIL01000156">
    <property type="protein sequence ID" value="RXK35136.1"/>
    <property type="molecule type" value="Genomic_DNA"/>
</dbReference>
<dbReference type="VEuPathDB" id="FungiDB:TREMEDRAFT_65719"/>
<sequence length="401" mass="43751">MSRTKQRVHPPPNPPAKYWPADTQHKSCPNCKLPAPWVRFREVVPPTPNSGFCTMCQDPNRELRYWMKMRKAMRTNIHNARLKVIAANAGREIFPIQAGSSGSNISNNSQLNTLQPSNELRMPPPHILPPELPPTLTMNQLNMIPPALIPHLNYQPPIGSNDTSDRPLDVPHVAQVLRQMMEPLRSMSWLKLNYRFSVGAHLPQLSIYNHYLSFLLSETQSQQPQQPQQQSNPNPQVTPPIPQAISGVHFVKLISQIWPGTALLRENFTVLGLERIDGEGVVGAGVGEGINGGDPSVILGNVPQGMNTNMTMGVSTMNVPGNGMPNGIQGSSRSSPVGVNGIGGSNGEQGGRGSKSVPMKRGSSSTFITPDQSTPTKQIPIIRPPKFIVPKGTIHLSSPRP</sequence>
<dbReference type="InParanoid" id="A0A4Q1BBL3"/>
<evidence type="ECO:0000256" key="1">
    <source>
        <dbReference type="SAM" id="MobiDB-lite"/>
    </source>
</evidence>
<organism evidence="2 3">
    <name type="scientific">Tremella mesenterica</name>
    <name type="common">Jelly fungus</name>
    <dbReference type="NCBI Taxonomy" id="5217"/>
    <lineage>
        <taxon>Eukaryota</taxon>
        <taxon>Fungi</taxon>
        <taxon>Dikarya</taxon>
        <taxon>Basidiomycota</taxon>
        <taxon>Agaricomycotina</taxon>
        <taxon>Tremellomycetes</taxon>
        <taxon>Tremellales</taxon>
        <taxon>Tremellaceae</taxon>
        <taxon>Tremella</taxon>
    </lineage>
</organism>
<feature type="compositionally biased region" description="Gly residues" evidence="1">
    <location>
        <begin position="340"/>
        <end position="353"/>
    </location>
</feature>
<gene>
    <name evidence="2" type="ORF">M231_07611</name>
</gene>
<feature type="region of interest" description="Disordered" evidence="1">
    <location>
        <begin position="331"/>
        <end position="401"/>
    </location>
</feature>
<proteinExistence type="predicted"/>
<dbReference type="Proteomes" id="UP000289152">
    <property type="component" value="Unassembled WGS sequence"/>
</dbReference>
<evidence type="ECO:0000313" key="3">
    <source>
        <dbReference type="Proteomes" id="UP000289152"/>
    </source>
</evidence>